<dbReference type="OrthoDB" id="280334at2"/>
<comment type="similarity">
    <text evidence="1 3">Belongs to the FlgD family.</text>
</comment>
<dbReference type="RefSeq" id="WP_126990757.1">
    <property type="nucleotide sequence ID" value="NZ_JTFC01000031.1"/>
</dbReference>
<evidence type="ECO:0000256" key="2">
    <source>
        <dbReference type="ARBA" id="ARBA00022795"/>
    </source>
</evidence>
<comment type="caution">
    <text evidence="4">The sequence shown here is derived from an EMBL/GenBank/DDBJ whole genome shotgun (WGS) entry which is preliminary data.</text>
</comment>
<protein>
    <recommendedName>
        <fullName evidence="3">Basal-body rod modification protein FlgD</fullName>
    </recommendedName>
</protein>
<dbReference type="InterPro" id="IPR005648">
    <property type="entry name" value="FlgD"/>
</dbReference>
<comment type="function">
    <text evidence="3">Required for flagellar hook formation. May act as a scaffolding protein.</text>
</comment>
<evidence type="ECO:0000313" key="4">
    <source>
        <dbReference type="EMBL" id="RUS55345.1"/>
    </source>
</evidence>
<keyword evidence="2 3" id="KW-1005">Bacterial flagellum biogenesis</keyword>
<evidence type="ECO:0000313" key="5">
    <source>
        <dbReference type="Proteomes" id="UP000288623"/>
    </source>
</evidence>
<dbReference type="AlphaFoldDB" id="A0A433RT51"/>
<keyword evidence="4" id="KW-0969">Cilium</keyword>
<dbReference type="Pfam" id="PF03963">
    <property type="entry name" value="FlgD"/>
    <property type="match status" value="1"/>
</dbReference>
<name>A0A433RT51_9BACL</name>
<gene>
    <name evidence="4" type="ORF">QI30_10410</name>
</gene>
<keyword evidence="4" id="KW-0966">Cell projection</keyword>
<sequence>MTTTIQKQYGMPSNGVKVVAEGENTSLGKDAFLKLLVTQLQYQDPSSPMDNSQFISQMAQFSSLEQMQNVSSSIEELTAVTQQTQMIQFNSFVGKTVKYHITTTTTGKETGEVVESAKDSITQSTAGVESGTGTIVSVKYDGSTAKFVLDNGKTIQASNISEVLSGSSSSSAGNSLVDSSMLIGKNVTFKNEQGEEQTAMVESVSRKDNSIVFNLSGGLQTTADQIVSITQKA</sequence>
<organism evidence="4 5">
    <name type="scientific">Candidatus Kurthia intestinigallinarum</name>
    <dbReference type="NCBI Taxonomy" id="1562256"/>
    <lineage>
        <taxon>Bacteria</taxon>
        <taxon>Bacillati</taxon>
        <taxon>Bacillota</taxon>
        <taxon>Bacilli</taxon>
        <taxon>Bacillales</taxon>
        <taxon>Caryophanaceae</taxon>
        <taxon>Kurthia</taxon>
    </lineage>
</organism>
<dbReference type="GO" id="GO:0044781">
    <property type="term" value="P:bacterial-type flagellum organization"/>
    <property type="evidence" value="ECO:0007669"/>
    <property type="project" value="UniProtKB-UniRule"/>
</dbReference>
<evidence type="ECO:0000256" key="1">
    <source>
        <dbReference type="ARBA" id="ARBA00010577"/>
    </source>
</evidence>
<evidence type="ECO:0000256" key="3">
    <source>
        <dbReference type="RuleBase" id="RU362076"/>
    </source>
</evidence>
<keyword evidence="4" id="KW-0282">Flagellum</keyword>
<accession>A0A433RT51</accession>
<dbReference type="Proteomes" id="UP000288623">
    <property type="component" value="Unassembled WGS sequence"/>
</dbReference>
<proteinExistence type="inferred from homology"/>
<reference evidence="4 5" key="1">
    <citation type="submission" date="2014-11" db="EMBL/GenBank/DDBJ databases">
        <title>Genome sequence and analysis of novel Kurthia sp.</title>
        <authorList>
            <person name="Lawson J.N."/>
            <person name="Gonzalez J.E."/>
            <person name="Rinauldi L."/>
            <person name="Xuan Z."/>
            <person name="Firman A."/>
            <person name="Shaddox L."/>
            <person name="Trudeau A."/>
            <person name="Shah S."/>
            <person name="Reiman D."/>
        </authorList>
    </citation>
    <scope>NUCLEOTIDE SEQUENCE [LARGE SCALE GENOMIC DNA]</scope>
    <source>
        <strain evidence="4 5">3B1D</strain>
    </source>
</reference>
<keyword evidence="5" id="KW-1185">Reference proteome</keyword>
<dbReference type="EMBL" id="JTFC01000031">
    <property type="protein sequence ID" value="RUS55345.1"/>
    <property type="molecule type" value="Genomic_DNA"/>
</dbReference>